<accession>A0A845BCJ9</accession>
<dbReference type="Proteomes" id="UP000460715">
    <property type="component" value="Unassembled WGS sequence"/>
</dbReference>
<keyword evidence="5" id="KW-1185">Reference proteome</keyword>
<dbReference type="RefSeq" id="WP_160937925.1">
    <property type="nucleotide sequence ID" value="NZ_SNVJ01000013.1"/>
</dbReference>
<dbReference type="Gene3D" id="2.40.30.170">
    <property type="match status" value="1"/>
</dbReference>
<dbReference type="Pfam" id="PF25973">
    <property type="entry name" value="BSH_CzcB"/>
    <property type="match status" value="1"/>
</dbReference>
<dbReference type="Gene3D" id="1.10.287.470">
    <property type="entry name" value="Helix hairpin bin"/>
    <property type="match status" value="1"/>
</dbReference>
<dbReference type="InterPro" id="IPR006143">
    <property type="entry name" value="RND_pump_MFP"/>
</dbReference>
<dbReference type="OrthoDB" id="9813967at2"/>
<name>A0A845BCJ9_9PROT</name>
<gene>
    <name evidence="4" type="ORF">E0493_14730</name>
</gene>
<evidence type="ECO:0000313" key="4">
    <source>
        <dbReference type="EMBL" id="MXP64605.1"/>
    </source>
</evidence>
<evidence type="ECO:0000256" key="2">
    <source>
        <dbReference type="SAM" id="SignalP"/>
    </source>
</evidence>
<dbReference type="Gene3D" id="2.40.50.100">
    <property type="match status" value="1"/>
</dbReference>
<evidence type="ECO:0000313" key="5">
    <source>
        <dbReference type="Proteomes" id="UP000460715"/>
    </source>
</evidence>
<evidence type="ECO:0000256" key="1">
    <source>
        <dbReference type="ARBA" id="ARBA00009477"/>
    </source>
</evidence>
<dbReference type="InterPro" id="IPR058647">
    <property type="entry name" value="BSH_CzcB-like"/>
</dbReference>
<comment type="caution">
    <text evidence="4">The sequence shown here is derived from an EMBL/GenBank/DDBJ whole genome shotgun (WGS) entry which is preliminary data.</text>
</comment>
<dbReference type="PANTHER" id="PTHR30469">
    <property type="entry name" value="MULTIDRUG RESISTANCE PROTEIN MDTA"/>
    <property type="match status" value="1"/>
</dbReference>
<evidence type="ECO:0000259" key="3">
    <source>
        <dbReference type="Pfam" id="PF25973"/>
    </source>
</evidence>
<comment type="similarity">
    <text evidence="1">Belongs to the membrane fusion protein (MFP) (TC 8.A.1) family.</text>
</comment>
<dbReference type="EMBL" id="SNVJ01000013">
    <property type="protein sequence ID" value="MXP64605.1"/>
    <property type="molecule type" value="Genomic_DNA"/>
</dbReference>
<dbReference type="NCBIfam" id="TIGR01730">
    <property type="entry name" value="RND_mfp"/>
    <property type="match status" value="1"/>
</dbReference>
<protein>
    <submittedName>
        <fullName evidence="4">Efflux RND transporter periplasmic adaptor subunit</fullName>
    </submittedName>
</protein>
<proteinExistence type="inferred from homology"/>
<sequence>MRKRHLPAVVLGWLAGTTLASAQDAAARPEFPCQVFSAQRVELASPVPGVLAELKVERGDRVTAGQVVAQLRTETEQAQLALAEVRAGADAQLRLRRARLSLADRTLRRNQGLQEARMISPQDLDQIRTDREVAALEVATAAENVAIAKAELEQARAALAIRTLRSPISGIITERDLQVGEQVRDKPVMVIENVDSLHVEVALPASLFGQVRKGARGRLSFPGTGLASLVAPITLIDSVVDPRSDMFGVRFDLDNRQLRIPAGLKCRAEMELAP</sequence>
<dbReference type="GO" id="GO:1990281">
    <property type="term" value="C:efflux pump complex"/>
    <property type="evidence" value="ECO:0007669"/>
    <property type="project" value="TreeGrafter"/>
</dbReference>
<organism evidence="4 5">
    <name type="scientific">Teichococcus coralli</name>
    <dbReference type="NCBI Taxonomy" id="2545983"/>
    <lineage>
        <taxon>Bacteria</taxon>
        <taxon>Pseudomonadati</taxon>
        <taxon>Pseudomonadota</taxon>
        <taxon>Alphaproteobacteria</taxon>
        <taxon>Acetobacterales</taxon>
        <taxon>Roseomonadaceae</taxon>
        <taxon>Roseomonas</taxon>
    </lineage>
</organism>
<feature type="domain" description="CzcB-like barrel-sandwich hybrid" evidence="3">
    <location>
        <begin position="42"/>
        <end position="186"/>
    </location>
</feature>
<dbReference type="SUPFAM" id="SSF111369">
    <property type="entry name" value="HlyD-like secretion proteins"/>
    <property type="match status" value="1"/>
</dbReference>
<reference evidence="4 5" key="1">
    <citation type="submission" date="2019-03" db="EMBL/GenBank/DDBJ databases">
        <title>Roseomonas sp. a novel Roseomonas species isolated from Sea whip Gorgonian.</title>
        <authorList>
            <person name="Li F."/>
            <person name="Pan X."/>
            <person name="Huang S."/>
            <person name="Li Z."/>
            <person name="Meng B."/>
        </authorList>
    </citation>
    <scope>NUCLEOTIDE SEQUENCE [LARGE SCALE GENOMIC DNA]</scope>
    <source>
        <strain evidence="4 5">M0104</strain>
    </source>
</reference>
<feature type="signal peptide" evidence="2">
    <location>
        <begin position="1"/>
        <end position="22"/>
    </location>
</feature>
<dbReference type="GO" id="GO:0015562">
    <property type="term" value="F:efflux transmembrane transporter activity"/>
    <property type="evidence" value="ECO:0007669"/>
    <property type="project" value="TreeGrafter"/>
</dbReference>
<dbReference type="AlphaFoldDB" id="A0A845BCJ9"/>
<keyword evidence="2" id="KW-0732">Signal</keyword>
<feature type="chain" id="PRO_5032860993" evidence="2">
    <location>
        <begin position="23"/>
        <end position="274"/>
    </location>
</feature>